<dbReference type="PANTHER" id="PTHR24379">
    <property type="entry name" value="KRAB AND ZINC FINGER DOMAIN-CONTAINING"/>
    <property type="match status" value="1"/>
</dbReference>
<dbReference type="PROSITE" id="PS51915">
    <property type="entry name" value="ZAD"/>
    <property type="match status" value="1"/>
</dbReference>
<feature type="binding site" evidence="6">
    <location>
        <position position="57"/>
    </location>
    <ligand>
        <name>Zn(2+)</name>
        <dbReference type="ChEBI" id="CHEBI:29105"/>
    </ligand>
</feature>
<evidence type="ECO:0000259" key="8">
    <source>
        <dbReference type="PROSITE" id="PS51915"/>
    </source>
</evidence>
<evidence type="ECO:0000256" key="4">
    <source>
        <dbReference type="ARBA" id="ARBA00022833"/>
    </source>
</evidence>
<evidence type="ECO:0000259" key="7">
    <source>
        <dbReference type="PROSITE" id="PS50157"/>
    </source>
</evidence>
<evidence type="ECO:0000256" key="6">
    <source>
        <dbReference type="PROSITE-ProRule" id="PRU01263"/>
    </source>
</evidence>
<accession>A0A8S1B4X8</accession>
<feature type="binding site" evidence="6">
    <location>
        <position position="99"/>
    </location>
    <ligand>
        <name>Zn(2+)</name>
        <dbReference type="ChEBI" id="CHEBI:29105"/>
    </ligand>
</feature>
<dbReference type="InterPro" id="IPR036236">
    <property type="entry name" value="Znf_C2H2_sf"/>
</dbReference>
<keyword evidence="4 6" id="KW-0862">Zinc</keyword>
<reference evidence="9 10" key="1">
    <citation type="submission" date="2020-04" db="EMBL/GenBank/DDBJ databases">
        <authorList>
            <person name="Wallbank WR R."/>
            <person name="Pardo Diaz C."/>
            <person name="Kozak K."/>
            <person name="Martin S."/>
            <person name="Jiggins C."/>
            <person name="Moest M."/>
            <person name="Warren A I."/>
            <person name="Byers J.R.P. K."/>
            <person name="Montejo-Kovacevich G."/>
            <person name="Yen C E."/>
        </authorList>
    </citation>
    <scope>NUCLEOTIDE SEQUENCE [LARGE SCALE GENOMIC DNA]</scope>
</reference>
<dbReference type="SMART" id="SM00868">
    <property type="entry name" value="zf-AD"/>
    <property type="match status" value="1"/>
</dbReference>
<comment type="caution">
    <text evidence="9">The sequence shown here is derived from an EMBL/GenBank/DDBJ whole genome shotgun (WGS) entry which is preliminary data.</text>
</comment>
<dbReference type="PROSITE" id="PS50157">
    <property type="entry name" value="ZINC_FINGER_C2H2_2"/>
    <property type="match status" value="5"/>
</dbReference>
<sequence>MTSIILAQKLVSVKLTKEEFDKVRCLKANNIENKFKMIPYLKKTIDNQMKIKICRICLRPGKNKIFGDQEFECVTAMKQILQIEVKANDGKPQHICLSCERTLKDAEQLKQTAEVTQWRLQQELDMVSSLLLEHEDKNHHGGFFVEQGSTMTRKWSCGKCRRTFDNQDSFTEHEKLLKCRSQNQVFVCETCGIELKTLSRLKRHSLVHSCELRFPCGSCPYRARTLAAARLHARAHAGARPLACALCAATFRTSSNLASHRRTHLPPAYACQLCANAFKFKEALQNHLATRHSTAKPHVCNMCGKAFATRKMLCRHERRVHNRPKMRPGILPTYLRQQEEPT</sequence>
<dbReference type="InterPro" id="IPR012934">
    <property type="entry name" value="Znf_AD"/>
</dbReference>
<dbReference type="InterPro" id="IPR013087">
    <property type="entry name" value="Znf_C2H2_type"/>
</dbReference>
<keyword evidence="2" id="KW-0677">Repeat</keyword>
<evidence type="ECO:0000313" key="10">
    <source>
        <dbReference type="Proteomes" id="UP000494256"/>
    </source>
</evidence>
<keyword evidence="1 6" id="KW-0479">Metal-binding</keyword>
<dbReference type="GO" id="GO:0000977">
    <property type="term" value="F:RNA polymerase II transcription regulatory region sequence-specific DNA binding"/>
    <property type="evidence" value="ECO:0007669"/>
    <property type="project" value="TreeGrafter"/>
</dbReference>
<dbReference type="SMART" id="SM00355">
    <property type="entry name" value="ZnF_C2H2"/>
    <property type="match status" value="6"/>
</dbReference>
<dbReference type="GO" id="GO:0008270">
    <property type="term" value="F:zinc ion binding"/>
    <property type="evidence" value="ECO:0007669"/>
    <property type="project" value="UniProtKB-UniRule"/>
</dbReference>
<dbReference type="EMBL" id="CADEBD010000388">
    <property type="protein sequence ID" value="CAB3253071.1"/>
    <property type="molecule type" value="Genomic_DNA"/>
</dbReference>
<dbReference type="Gene3D" id="3.40.1800.20">
    <property type="match status" value="1"/>
</dbReference>
<feature type="domain" description="C2H2-type" evidence="7">
    <location>
        <begin position="242"/>
        <end position="264"/>
    </location>
</feature>
<dbReference type="Proteomes" id="UP000494256">
    <property type="component" value="Unassembled WGS sequence"/>
</dbReference>
<organism evidence="9 10">
    <name type="scientific">Arctia plantaginis</name>
    <name type="common">Wood tiger moth</name>
    <name type="synonym">Phalaena plantaginis</name>
    <dbReference type="NCBI Taxonomy" id="874455"/>
    <lineage>
        <taxon>Eukaryota</taxon>
        <taxon>Metazoa</taxon>
        <taxon>Ecdysozoa</taxon>
        <taxon>Arthropoda</taxon>
        <taxon>Hexapoda</taxon>
        <taxon>Insecta</taxon>
        <taxon>Pterygota</taxon>
        <taxon>Neoptera</taxon>
        <taxon>Endopterygota</taxon>
        <taxon>Lepidoptera</taxon>
        <taxon>Glossata</taxon>
        <taxon>Ditrysia</taxon>
        <taxon>Noctuoidea</taxon>
        <taxon>Erebidae</taxon>
        <taxon>Arctiinae</taxon>
        <taxon>Arctia</taxon>
    </lineage>
</organism>
<feature type="binding site" evidence="6">
    <location>
        <position position="96"/>
    </location>
    <ligand>
        <name>Zn(2+)</name>
        <dbReference type="ChEBI" id="CHEBI:29105"/>
    </ligand>
</feature>
<dbReference type="SUPFAM" id="SSF57667">
    <property type="entry name" value="beta-beta-alpha zinc fingers"/>
    <property type="match status" value="3"/>
</dbReference>
<dbReference type="Pfam" id="PF07776">
    <property type="entry name" value="zf-AD"/>
    <property type="match status" value="1"/>
</dbReference>
<dbReference type="GO" id="GO:0005634">
    <property type="term" value="C:nucleus"/>
    <property type="evidence" value="ECO:0007669"/>
    <property type="project" value="InterPro"/>
</dbReference>
<evidence type="ECO:0000256" key="2">
    <source>
        <dbReference type="ARBA" id="ARBA00022737"/>
    </source>
</evidence>
<feature type="binding site" evidence="6">
    <location>
        <position position="54"/>
    </location>
    <ligand>
        <name>Zn(2+)</name>
        <dbReference type="ChEBI" id="CHEBI:29105"/>
    </ligand>
</feature>
<dbReference type="GO" id="GO:0000981">
    <property type="term" value="F:DNA-binding transcription factor activity, RNA polymerase II-specific"/>
    <property type="evidence" value="ECO:0007669"/>
    <property type="project" value="TreeGrafter"/>
</dbReference>
<dbReference type="Pfam" id="PF00096">
    <property type="entry name" value="zf-C2H2"/>
    <property type="match status" value="2"/>
</dbReference>
<keyword evidence="3 5" id="KW-0863">Zinc-finger</keyword>
<dbReference type="PROSITE" id="PS00028">
    <property type="entry name" value="ZINC_FINGER_C2H2_1"/>
    <property type="match status" value="4"/>
</dbReference>
<feature type="domain" description="C2H2-type" evidence="7">
    <location>
        <begin position="298"/>
        <end position="326"/>
    </location>
</feature>
<dbReference type="AlphaFoldDB" id="A0A8S1B4X8"/>
<evidence type="ECO:0000256" key="3">
    <source>
        <dbReference type="ARBA" id="ARBA00022771"/>
    </source>
</evidence>
<name>A0A8S1B4X8_ARCPL</name>
<dbReference type="Gene3D" id="3.30.160.60">
    <property type="entry name" value="Classic Zinc Finger"/>
    <property type="match status" value="3"/>
</dbReference>
<evidence type="ECO:0000256" key="1">
    <source>
        <dbReference type="ARBA" id="ARBA00022723"/>
    </source>
</evidence>
<feature type="domain" description="C2H2-type" evidence="7">
    <location>
        <begin position="186"/>
        <end position="213"/>
    </location>
</feature>
<proteinExistence type="predicted"/>
<feature type="domain" description="C2H2-type" evidence="7">
    <location>
        <begin position="214"/>
        <end position="241"/>
    </location>
</feature>
<evidence type="ECO:0000313" key="9">
    <source>
        <dbReference type="EMBL" id="CAB3253071.1"/>
    </source>
</evidence>
<feature type="domain" description="ZAD" evidence="8">
    <location>
        <begin position="52"/>
        <end position="123"/>
    </location>
</feature>
<protein>
    <submittedName>
        <fullName evidence="9">Uncharacterized protein</fullName>
    </submittedName>
</protein>
<evidence type="ECO:0000256" key="5">
    <source>
        <dbReference type="PROSITE-ProRule" id="PRU00042"/>
    </source>
</evidence>
<dbReference type="PANTHER" id="PTHR24379:SF127">
    <property type="entry name" value="BLOODY FINGERS-RELATED"/>
    <property type="match status" value="1"/>
</dbReference>
<gene>
    <name evidence="9" type="ORF">APLA_LOCUS14221</name>
</gene>
<dbReference type="SUPFAM" id="SSF57716">
    <property type="entry name" value="Glucocorticoid receptor-like (DNA-binding domain)"/>
    <property type="match status" value="1"/>
</dbReference>
<feature type="domain" description="C2H2-type" evidence="7">
    <location>
        <begin position="269"/>
        <end position="297"/>
    </location>
</feature>
<dbReference type="OrthoDB" id="269227at2759"/>